<dbReference type="Pfam" id="PF08240">
    <property type="entry name" value="ADH_N"/>
    <property type="match status" value="1"/>
</dbReference>
<evidence type="ECO:0000256" key="4">
    <source>
        <dbReference type="ARBA" id="ARBA00022833"/>
    </source>
</evidence>
<keyword evidence="6" id="KW-0520">NAD</keyword>
<dbReference type="Gene3D" id="3.40.50.720">
    <property type="entry name" value="NAD(P)-binding Rossmann-like Domain"/>
    <property type="match status" value="1"/>
</dbReference>
<dbReference type="OrthoDB" id="3941538at2759"/>
<dbReference type="InterPro" id="IPR013154">
    <property type="entry name" value="ADH-like_N"/>
</dbReference>
<accession>A0A9N9PYE6</accession>
<evidence type="ECO:0008006" key="12">
    <source>
        <dbReference type="Google" id="ProtNLM"/>
    </source>
</evidence>
<dbReference type="PROSITE" id="PS00059">
    <property type="entry name" value="ADH_ZINC"/>
    <property type="match status" value="1"/>
</dbReference>
<name>A0A9N9PYE6_9HELO</name>
<dbReference type="GO" id="GO:0008270">
    <property type="term" value="F:zinc ion binding"/>
    <property type="evidence" value="ECO:0007669"/>
    <property type="project" value="InterPro"/>
</dbReference>
<feature type="domain" description="Alcohol dehydrogenase-like N-terminal" evidence="9">
    <location>
        <begin position="35"/>
        <end position="135"/>
    </location>
</feature>
<dbReference type="SUPFAM" id="SSF50129">
    <property type="entry name" value="GroES-like"/>
    <property type="match status" value="1"/>
</dbReference>
<dbReference type="Pfam" id="PF00107">
    <property type="entry name" value="ADH_zinc_N"/>
    <property type="match status" value="1"/>
</dbReference>
<evidence type="ECO:0000313" key="11">
    <source>
        <dbReference type="Proteomes" id="UP000696280"/>
    </source>
</evidence>
<evidence type="ECO:0000256" key="6">
    <source>
        <dbReference type="ARBA" id="ARBA00023027"/>
    </source>
</evidence>
<dbReference type="EMBL" id="CAJVRL010000098">
    <property type="protein sequence ID" value="CAG8960305.1"/>
    <property type="molecule type" value="Genomic_DNA"/>
</dbReference>
<keyword evidence="4 7" id="KW-0862">Zinc</keyword>
<dbReference type="SUPFAM" id="SSF51735">
    <property type="entry name" value="NAD(P)-binding Rossmann-fold domains"/>
    <property type="match status" value="1"/>
</dbReference>
<evidence type="ECO:0000256" key="3">
    <source>
        <dbReference type="ARBA" id="ARBA00022723"/>
    </source>
</evidence>
<protein>
    <recommendedName>
        <fullName evidence="12">Alcohol dehydrogenase</fullName>
    </recommendedName>
</protein>
<dbReference type="PANTHER" id="PTHR42813:SF3">
    <property type="entry name" value="GLUTATHIONE-INDEPENDENT FORMALDEHYDE DEHYDROGENASE"/>
    <property type="match status" value="1"/>
</dbReference>
<comment type="similarity">
    <text evidence="2 7">Belongs to the zinc-containing alcohol dehydrogenase family.</text>
</comment>
<dbReference type="AlphaFoldDB" id="A0A9N9PYE6"/>
<comment type="caution">
    <text evidence="10">The sequence shown here is derived from an EMBL/GenBank/DDBJ whole genome shotgun (WGS) entry which is preliminary data.</text>
</comment>
<evidence type="ECO:0000259" key="9">
    <source>
        <dbReference type="Pfam" id="PF08240"/>
    </source>
</evidence>
<evidence type="ECO:0000313" key="10">
    <source>
        <dbReference type="EMBL" id="CAG8960305.1"/>
    </source>
</evidence>
<evidence type="ECO:0000256" key="2">
    <source>
        <dbReference type="ARBA" id="ARBA00008072"/>
    </source>
</evidence>
<evidence type="ECO:0000256" key="1">
    <source>
        <dbReference type="ARBA" id="ARBA00001947"/>
    </source>
</evidence>
<dbReference type="InterPro" id="IPR036291">
    <property type="entry name" value="NAD(P)-bd_dom_sf"/>
</dbReference>
<comment type="cofactor">
    <cofactor evidence="1 7">
        <name>Zn(2+)</name>
        <dbReference type="ChEBI" id="CHEBI:29105"/>
    </cofactor>
</comment>
<proteinExistence type="inferred from homology"/>
<dbReference type="InterPro" id="IPR011032">
    <property type="entry name" value="GroES-like_sf"/>
</dbReference>
<dbReference type="InterPro" id="IPR013149">
    <property type="entry name" value="ADH-like_C"/>
</dbReference>
<dbReference type="GO" id="GO:0016491">
    <property type="term" value="F:oxidoreductase activity"/>
    <property type="evidence" value="ECO:0007669"/>
    <property type="project" value="UniProtKB-KW"/>
</dbReference>
<dbReference type="Gene3D" id="3.90.180.10">
    <property type="entry name" value="Medium-chain alcohol dehydrogenases, catalytic domain"/>
    <property type="match status" value="1"/>
</dbReference>
<evidence type="ECO:0000259" key="8">
    <source>
        <dbReference type="Pfam" id="PF00107"/>
    </source>
</evidence>
<gene>
    <name evidence="10" type="ORF">HYFRA_00012379</name>
</gene>
<keyword evidence="5" id="KW-0560">Oxidoreductase</keyword>
<evidence type="ECO:0000256" key="5">
    <source>
        <dbReference type="ARBA" id="ARBA00023002"/>
    </source>
</evidence>
<keyword evidence="11" id="KW-1185">Reference proteome</keyword>
<sequence length="374" mass="40643">MPETTKDQMRAVKWKNEPFSMSVEKVDIPTLQDPLDAIVRLTSSAICGTDLHTYHNRVKTNSGLTMGHENIGIVTVIGSQVATIKVGDRVVVNAFENRVVPNGGTQTIQIFGAGDYGLGSSQVDGGQAEYMRVHFSDDNLLVLPKGKGNELDYLLLADIFPTSWFCLDAAGQGAGETVVVFGAGPAGLLVAYSALLRGAIRVYSVDRVPQRLEMAKKIGAIPIDFSKGEADVQIMSLEPNGVDRACDCVGYECVDAYGQNVRNLVLSQAVRVTRINGGIGLIGVQSPKDLGKGTDDEKKGIIPFPIGEFFGKNLSMKGGPAIIRPYQELLRRMIESGKAKPSFVFSKSYDIREAQVAYRDFSEQKIIKAVFRFD</sequence>
<organism evidence="10 11">
    <name type="scientific">Hymenoscyphus fraxineus</name>
    <dbReference type="NCBI Taxonomy" id="746836"/>
    <lineage>
        <taxon>Eukaryota</taxon>
        <taxon>Fungi</taxon>
        <taxon>Dikarya</taxon>
        <taxon>Ascomycota</taxon>
        <taxon>Pezizomycotina</taxon>
        <taxon>Leotiomycetes</taxon>
        <taxon>Helotiales</taxon>
        <taxon>Helotiaceae</taxon>
        <taxon>Hymenoscyphus</taxon>
    </lineage>
</organism>
<reference evidence="10" key="1">
    <citation type="submission" date="2021-07" db="EMBL/GenBank/DDBJ databases">
        <authorList>
            <person name="Durling M."/>
        </authorList>
    </citation>
    <scope>NUCLEOTIDE SEQUENCE</scope>
</reference>
<dbReference type="PANTHER" id="PTHR42813">
    <property type="entry name" value="ZINC-TYPE ALCOHOL DEHYDROGENASE-LIKE"/>
    <property type="match status" value="1"/>
</dbReference>
<dbReference type="Proteomes" id="UP000696280">
    <property type="component" value="Unassembled WGS sequence"/>
</dbReference>
<evidence type="ECO:0000256" key="7">
    <source>
        <dbReference type="RuleBase" id="RU361277"/>
    </source>
</evidence>
<dbReference type="InterPro" id="IPR002328">
    <property type="entry name" value="ADH_Zn_CS"/>
</dbReference>
<feature type="domain" description="Alcohol dehydrogenase-like C-terminal" evidence="8">
    <location>
        <begin position="187"/>
        <end position="318"/>
    </location>
</feature>
<keyword evidence="3 7" id="KW-0479">Metal-binding</keyword>